<gene>
    <name evidence="1" type="ORF">MRATA1EN3_LOCUS20796</name>
</gene>
<sequence length="85" mass="9324">MAQEWPRGATPRPRRGGCMGPGGPRGATPRSGSGGAAVRRYSSFKESAARLPLDFLDYQMKETKDKVFFKEKSYNKTAANQEALV</sequence>
<evidence type="ECO:0000313" key="1">
    <source>
        <dbReference type="EMBL" id="CAI9709583.1"/>
    </source>
</evidence>
<name>A0ACB0F929_RANTA</name>
<dbReference type="Proteomes" id="UP001162501">
    <property type="component" value="Chromosome 4"/>
</dbReference>
<dbReference type="EMBL" id="OX596088">
    <property type="protein sequence ID" value="CAI9709583.1"/>
    <property type="molecule type" value="Genomic_DNA"/>
</dbReference>
<reference evidence="1" key="1">
    <citation type="submission" date="2023-05" db="EMBL/GenBank/DDBJ databases">
        <authorList>
            <consortium name="ELIXIR-Norway"/>
        </authorList>
    </citation>
    <scope>NUCLEOTIDE SEQUENCE</scope>
</reference>
<organism evidence="1 2">
    <name type="scientific">Rangifer tarandus platyrhynchus</name>
    <name type="common">Svalbard reindeer</name>
    <dbReference type="NCBI Taxonomy" id="3082113"/>
    <lineage>
        <taxon>Eukaryota</taxon>
        <taxon>Metazoa</taxon>
        <taxon>Chordata</taxon>
        <taxon>Craniata</taxon>
        <taxon>Vertebrata</taxon>
        <taxon>Euteleostomi</taxon>
        <taxon>Mammalia</taxon>
        <taxon>Eutheria</taxon>
        <taxon>Laurasiatheria</taxon>
        <taxon>Artiodactyla</taxon>
        <taxon>Ruminantia</taxon>
        <taxon>Pecora</taxon>
        <taxon>Cervidae</taxon>
        <taxon>Odocoileinae</taxon>
        <taxon>Rangifer</taxon>
    </lineage>
</organism>
<protein>
    <submittedName>
        <fullName evidence="1">Uncharacterized protein</fullName>
    </submittedName>
</protein>
<accession>A0ACB0F929</accession>
<evidence type="ECO:0000313" key="2">
    <source>
        <dbReference type="Proteomes" id="UP001162501"/>
    </source>
</evidence>
<proteinExistence type="predicted"/>